<dbReference type="Proteomes" id="UP000054466">
    <property type="component" value="Unassembled WGS sequence"/>
</dbReference>
<protein>
    <submittedName>
        <fullName evidence="1">Uncharacterized protein</fullName>
    </submittedName>
</protein>
<dbReference type="EMBL" id="KN847040">
    <property type="protein sequence ID" value="KIW33963.1"/>
    <property type="molecule type" value="Genomic_DNA"/>
</dbReference>
<sequence length="257" mass="29728">MFAAVEWDLDEHRLSLALDPELCSNKTYLVDFIFDKDGDDDTEGVCKEILKEFVDTVEYTGKFGKSQWSHCERLHECIWKAAKTLWGHPRAQVPSEKMGISKEIWTGAKERHMLMLRLAADIQELVKEIDPNLSHILDESSALIEDLEESNEVRLALQEELNTRTEDLAMGKADELAMAEVQQELELQTARMKENLSKVRAKWYEASNMNDSILSKASELLETYDMIITRLEKTVRRRKGLGREIQTKLRNRQEKAK</sequence>
<evidence type="ECO:0000313" key="2">
    <source>
        <dbReference type="Proteomes" id="UP000054466"/>
    </source>
</evidence>
<evidence type="ECO:0000313" key="1">
    <source>
        <dbReference type="EMBL" id="KIW33963.1"/>
    </source>
</evidence>
<keyword evidence="2" id="KW-1185">Reference proteome</keyword>
<reference evidence="1 2" key="1">
    <citation type="submission" date="2015-01" db="EMBL/GenBank/DDBJ databases">
        <title>The Genome Sequence of Cladophialophora immunda CBS83496.</title>
        <authorList>
            <consortium name="The Broad Institute Genomics Platform"/>
            <person name="Cuomo C."/>
            <person name="de Hoog S."/>
            <person name="Gorbushina A."/>
            <person name="Stielow B."/>
            <person name="Teixiera M."/>
            <person name="Abouelleil A."/>
            <person name="Chapman S.B."/>
            <person name="Priest M."/>
            <person name="Young S.K."/>
            <person name="Wortman J."/>
            <person name="Nusbaum C."/>
            <person name="Birren B."/>
        </authorList>
    </citation>
    <scope>NUCLEOTIDE SEQUENCE [LARGE SCALE GENOMIC DNA]</scope>
    <source>
        <strain evidence="1 2">CBS 83496</strain>
    </source>
</reference>
<dbReference type="GeneID" id="27339968"/>
<gene>
    <name evidence="1" type="ORF">PV07_00774</name>
</gene>
<organism evidence="1 2">
    <name type="scientific">Cladophialophora immunda</name>
    <dbReference type="NCBI Taxonomy" id="569365"/>
    <lineage>
        <taxon>Eukaryota</taxon>
        <taxon>Fungi</taxon>
        <taxon>Dikarya</taxon>
        <taxon>Ascomycota</taxon>
        <taxon>Pezizomycotina</taxon>
        <taxon>Eurotiomycetes</taxon>
        <taxon>Chaetothyriomycetidae</taxon>
        <taxon>Chaetothyriales</taxon>
        <taxon>Herpotrichiellaceae</taxon>
        <taxon>Cladophialophora</taxon>
    </lineage>
</organism>
<dbReference type="AlphaFoldDB" id="A0A0D2CS13"/>
<proteinExistence type="predicted"/>
<dbReference type="RefSeq" id="XP_016254179.1">
    <property type="nucleotide sequence ID" value="XM_016387251.1"/>
</dbReference>
<accession>A0A0D2CS13</accession>
<name>A0A0D2CS13_9EURO</name>
<dbReference type="HOGENOM" id="CLU_1081838_0_0_1"/>
<dbReference type="VEuPathDB" id="FungiDB:PV07_00774"/>